<feature type="domain" description="CoA carboxyltransferase N-terminal" evidence="1">
    <location>
        <begin position="1"/>
        <end position="254"/>
    </location>
</feature>
<proteinExistence type="predicted"/>
<name>A0A3G1A6B6_9CREN</name>
<organism evidence="3 4">
    <name type="scientific">Thermofilum adornatum 1505</name>
    <dbReference type="NCBI Taxonomy" id="697581"/>
    <lineage>
        <taxon>Archaea</taxon>
        <taxon>Thermoproteota</taxon>
        <taxon>Thermoprotei</taxon>
        <taxon>Thermofilales</taxon>
        <taxon>Thermofilaceae</taxon>
        <taxon>Thermofilum</taxon>
    </lineage>
</organism>
<dbReference type="PANTHER" id="PTHR43842">
    <property type="entry name" value="PROPIONYL-COA CARBOXYLASE BETA CHAIN"/>
    <property type="match status" value="1"/>
</dbReference>
<evidence type="ECO:0000313" key="4">
    <source>
        <dbReference type="Proteomes" id="UP000266720"/>
    </source>
</evidence>
<keyword evidence="3" id="KW-0808">Transferase</keyword>
<dbReference type="GO" id="GO:0016740">
    <property type="term" value="F:transferase activity"/>
    <property type="evidence" value="ECO:0007669"/>
    <property type="project" value="UniProtKB-KW"/>
</dbReference>
<dbReference type="EMBL" id="CP007493">
    <property type="protein sequence ID" value="AJB42472.1"/>
    <property type="molecule type" value="Genomic_DNA"/>
</dbReference>
<keyword evidence="3" id="KW-0436">Ligase</keyword>
<dbReference type="GO" id="GO:0009317">
    <property type="term" value="C:acetyl-CoA carboxylase complex"/>
    <property type="evidence" value="ECO:0007669"/>
    <property type="project" value="InterPro"/>
</dbReference>
<dbReference type="Gene3D" id="3.90.226.10">
    <property type="entry name" value="2-enoyl-CoA Hydratase, Chain A, domain 1"/>
    <property type="match status" value="2"/>
</dbReference>
<dbReference type="InterPro" id="IPR029045">
    <property type="entry name" value="ClpP/crotonase-like_dom_sf"/>
</dbReference>
<dbReference type="InterPro" id="IPR051047">
    <property type="entry name" value="AccD/PCCB"/>
</dbReference>
<dbReference type="PANTHER" id="PTHR43842:SF2">
    <property type="entry name" value="PROPIONYL-COA CARBOXYLASE BETA CHAIN, MITOCHONDRIAL"/>
    <property type="match status" value="1"/>
</dbReference>
<dbReference type="PROSITE" id="PS50989">
    <property type="entry name" value="COA_CT_CTER"/>
    <property type="match status" value="1"/>
</dbReference>
<evidence type="ECO:0000259" key="2">
    <source>
        <dbReference type="PROSITE" id="PS50989"/>
    </source>
</evidence>
<dbReference type="GO" id="GO:0004658">
    <property type="term" value="F:propionyl-CoA carboxylase activity"/>
    <property type="evidence" value="ECO:0007669"/>
    <property type="project" value="UniProtKB-EC"/>
</dbReference>
<dbReference type="Proteomes" id="UP000266720">
    <property type="component" value="Chromosome"/>
</dbReference>
<reference evidence="4" key="1">
    <citation type="book" date="2010" name="EXTREMOPHILES" publisher="0:0-0">
        <title>Complete genome sequences of ten hyperthermophilic archaea reveal their metabolic capabilities and possible ecological roles.</title>
        <editorList>
            <person name="?"/>
        </editorList>
        <authorList>
            <person name="Ravin N.V."/>
            <person name="Mardanov A.V."/>
            <person name="Bonch-Osmolovskaya E.A."/>
            <person name="Skryabin K.G."/>
        </authorList>
    </citation>
    <scope>NUCLEOTIDE SEQUENCE [LARGE SCALE GENOMIC DNA]</scope>
    <source>
        <strain evidence="4">1505</strain>
    </source>
</reference>
<dbReference type="GO" id="GO:0006633">
    <property type="term" value="P:fatty acid biosynthetic process"/>
    <property type="evidence" value="ECO:0007669"/>
    <property type="project" value="InterPro"/>
</dbReference>
<feature type="domain" description="CoA carboxyltransferase C-terminal" evidence="2">
    <location>
        <begin position="261"/>
        <end position="497"/>
    </location>
</feature>
<dbReference type="GeneID" id="16572990"/>
<dbReference type="AlphaFoldDB" id="A0A3G1A6B6"/>
<dbReference type="EC" id="6.4.1.2" evidence="3"/>
<dbReference type="GO" id="GO:0003989">
    <property type="term" value="F:acetyl-CoA carboxylase activity"/>
    <property type="evidence" value="ECO:0007669"/>
    <property type="project" value="UniProtKB-EC"/>
</dbReference>
<dbReference type="Pfam" id="PF01039">
    <property type="entry name" value="Carboxyl_trans"/>
    <property type="match status" value="1"/>
</dbReference>
<gene>
    <name evidence="3" type="ORF">TCARB_1426</name>
</gene>
<evidence type="ECO:0000313" key="3">
    <source>
        <dbReference type="EMBL" id="AJB42472.1"/>
    </source>
</evidence>
<accession>A0A3G1A6B6</accession>
<dbReference type="PRINTS" id="PR01070">
    <property type="entry name" value="ACCCTRFRASEB"/>
</dbReference>
<dbReference type="InterPro" id="IPR000438">
    <property type="entry name" value="Acetyl_CoA_COase_Trfase_b_su"/>
</dbReference>
<dbReference type="InterPro" id="IPR034733">
    <property type="entry name" value="AcCoA_carboxyl_beta"/>
</dbReference>
<dbReference type="RefSeq" id="WP_020962037.1">
    <property type="nucleotide sequence ID" value="NZ_CP007493.1"/>
</dbReference>
<dbReference type="PROSITE" id="PS50980">
    <property type="entry name" value="COA_CT_NTER"/>
    <property type="match status" value="1"/>
</dbReference>
<dbReference type="STRING" id="697581.TCARB_1426"/>
<dbReference type="InterPro" id="IPR011762">
    <property type="entry name" value="COA_CT_N"/>
</dbReference>
<dbReference type="InterPro" id="IPR011763">
    <property type="entry name" value="COA_CT_C"/>
</dbReference>
<dbReference type="EC" id="6.4.1.3" evidence="3"/>
<protein>
    <submittedName>
        <fullName evidence="3">Carboxyl transferase</fullName>
        <ecNumber evidence="3">6.4.1.2</ecNumber>
        <ecNumber evidence="3">6.4.1.3</ecNumber>
    </submittedName>
</protein>
<dbReference type="GeneID" id="25406832"/>
<sequence>MSSFPDILDKRMQTLRPPEDFLKKIHEQGRLSAHERLEKLLDKDSFIPLHRYITHRATGFGMETKKAYGDGVLAGLGTVNGRKIAVYAQDFSFMGGSVGEMHASKIARTIELALKLGVPLIGLNDSGGARIQEGVDSLKGYGEIFYRNVLASGVVPQIVAIMGPAAGGAVYSPALADFIIMTRKSYMFITGPKVVKASIGEEVTFEELGGAEVHATKSGVAHFLAENDDHAIEIIKTLLSYLPSNNTEDPPCIDTGDDPFREDPQLDSIVPEDPLKPYDVKEVIDKIFDKGSFLEVHALFATNAVVGFARLGGCPVCVVANQPAVAAGSLDIDSADKISRFVMFCDAFNFPIVTLVDVPGFLPGTFQEHGGVIRHGAKIIYAYSEATVPKITVIMRKAYGGAYIAMSSRHLGADYVLAWPTAEIAVMGPKEAIEIIYKKELEKAQNPEELAKEFAEKYRREITTPFFAASRGYVDDVILPRETRGYIFKALAFLRDKREKHARPPRKHGIPPV</sequence>
<evidence type="ECO:0000259" key="1">
    <source>
        <dbReference type="PROSITE" id="PS50980"/>
    </source>
</evidence>
<dbReference type="SUPFAM" id="SSF52096">
    <property type="entry name" value="ClpP/crotonase"/>
    <property type="match status" value="2"/>
</dbReference>
<dbReference type="KEGG" id="tcb:TCARB_1426"/>